<dbReference type="InterPro" id="IPR034660">
    <property type="entry name" value="DinB/YfiT-like"/>
</dbReference>
<name>A0ABV8PW93_9BACT</name>
<comment type="similarity">
    <text evidence="1">Belongs to the DinB family.</text>
</comment>
<protein>
    <submittedName>
        <fullName evidence="3">DinB family protein</fullName>
    </submittedName>
</protein>
<dbReference type="InterPro" id="IPR007837">
    <property type="entry name" value="DinB"/>
</dbReference>
<reference evidence="4" key="1">
    <citation type="journal article" date="2019" name="Int. J. Syst. Evol. Microbiol.">
        <title>The Global Catalogue of Microorganisms (GCM) 10K type strain sequencing project: providing services to taxonomists for standard genome sequencing and annotation.</title>
        <authorList>
            <consortium name="The Broad Institute Genomics Platform"/>
            <consortium name="The Broad Institute Genome Sequencing Center for Infectious Disease"/>
            <person name="Wu L."/>
            <person name="Ma J."/>
        </authorList>
    </citation>
    <scope>NUCLEOTIDE SEQUENCE [LARGE SCALE GENOMIC DNA]</scope>
    <source>
        <strain evidence="4">CECT 8010</strain>
    </source>
</reference>
<comment type="caution">
    <text evidence="3">The sequence shown here is derived from an EMBL/GenBank/DDBJ whole genome shotgun (WGS) entry which is preliminary data.</text>
</comment>
<dbReference type="EMBL" id="JBHSDC010000002">
    <property type="protein sequence ID" value="MFC4230936.1"/>
    <property type="molecule type" value="Genomic_DNA"/>
</dbReference>
<organism evidence="3 4">
    <name type="scientific">Parasediminibacterium paludis</name>
    <dbReference type="NCBI Taxonomy" id="908966"/>
    <lineage>
        <taxon>Bacteria</taxon>
        <taxon>Pseudomonadati</taxon>
        <taxon>Bacteroidota</taxon>
        <taxon>Chitinophagia</taxon>
        <taxon>Chitinophagales</taxon>
        <taxon>Chitinophagaceae</taxon>
        <taxon>Parasediminibacterium</taxon>
    </lineage>
</organism>
<evidence type="ECO:0000313" key="4">
    <source>
        <dbReference type="Proteomes" id="UP001595906"/>
    </source>
</evidence>
<evidence type="ECO:0000313" key="3">
    <source>
        <dbReference type="EMBL" id="MFC4230936.1"/>
    </source>
</evidence>
<sequence length="166" mass="18847">MLVQSLLGEFLYEAEGTRKLLNAIPDSALDYKPAEANWTTAQLASHIAEVYNWYQPTLHQDVFDMATYKYDKGDITKAANIVAKFEENVLLAKAALETAKDEMMFAEWKMVMGTADPIFPPMPRIQVVRGFLFNHLYHHRGELVVYLRSTGNKIPALYGPTADDKF</sequence>
<accession>A0ABV8PW93</accession>
<evidence type="ECO:0000256" key="2">
    <source>
        <dbReference type="ARBA" id="ARBA00022723"/>
    </source>
</evidence>
<keyword evidence="2" id="KW-0479">Metal-binding</keyword>
<dbReference type="Gene3D" id="1.20.120.450">
    <property type="entry name" value="dinb family like domain"/>
    <property type="match status" value="1"/>
</dbReference>
<dbReference type="RefSeq" id="WP_379012321.1">
    <property type="nucleotide sequence ID" value="NZ_JBHSDC010000002.1"/>
</dbReference>
<evidence type="ECO:0000256" key="1">
    <source>
        <dbReference type="ARBA" id="ARBA00008635"/>
    </source>
</evidence>
<gene>
    <name evidence="3" type="ORF">ACFOW1_03470</name>
</gene>
<dbReference type="Proteomes" id="UP001595906">
    <property type="component" value="Unassembled WGS sequence"/>
</dbReference>
<dbReference type="Pfam" id="PF05163">
    <property type="entry name" value="DinB"/>
    <property type="match status" value="1"/>
</dbReference>
<proteinExistence type="inferred from homology"/>
<keyword evidence="4" id="KW-1185">Reference proteome</keyword>
<dbReference type="SUPFAM" id="SSF109854">
    <property type="entry name" value="DinB/YfiT-like putative metalloenzymes"/>
    <property type="match status" value="1"/>
</dbReference>